<feature type="compositionally biased region" description="Basic and acidic residues" evidence="1">
    <location>
        <begin position="1"/>
        <end position="28"/>
    </location>
</feature>
<sequence length="73" mass="7834">MAHLSPEERVARGEAAHTETSRSSHGRWELASTAPPAWPHLARCDLLPHPCGLRRAAGRRGPAGSTCPVSTRT</sequence>
<feature type="region of interest" description="Disordered" evidence="1">
    <location>
        <begin position="1"/>
        <end position="31"/>
    </location>
</feature>
<evidence type="ECO:0000313" key="3">
    <source>
        <dbReference type="Proteomes" id="UP000318693"/>
    </source>
</evidence>
<organism evidence="2 3">
    <name type="scientific">Georgenia yuyongxinii</name>
    <dbReference type="NCBI Taxonomy" id="2589797"/>
    <lineage>
        <taxon>Bacteria</taxon>
        <taxon>Bacillati</taxon>
        <taxon>Actinomycetota</taxon>
        <taxon>Actinomycetes</taxon>
        <taxon>Micrococcales</taxon>
        <taxon>Bogoriellaceae</taxon>
        <taxon>Georgenia</taxon>
    </lineage>
</organism>
<proteinExistence type="predicted"/>
<comment type="caution">
    <text evidence="2">The sequence shown here is derived from an EMBL/GenBank/DDBJ whole genome shotgun (WGS) entry which is preliminary data.</text>
</comment>
<reference evidence="2 3" key="1">
    <citation type="submission" date="2019-07" db="EMBL/GenBank/DDBJ databases">
        <title>Georgenia wutianyii sp. nov. and Georgenia *** sp. nov. isolated from plateau pika (Ochotona curzoniae) in the Qinghai-Tibet plateau of China.</title>
        <authorList>
            <person name="Tian Z."/>
        </authorList>
    </citation>
    <scope>NUCLEOTIDE SEQUENCE [LARGE SCALE GENOMIC DNA]</scope>
    <source>
        <strain evidence="2 3">Z446</strain>
    </source>
</reference>
<accession>A0A552WSC4</accession>
<dbReference type="Proteomes" id="UP000318693">
    <property type="component" value="Unassembled WGS sequence"/>
</dbReference>
<dbReference type="AlphaFoldDB" id="A0A552WSC4"/>
<evidence type="ECO:0000313" key="2">
    <source>
        <dbReference type="EMBL" id="TRW45692.1"/>
    </source>
</evidence>
<keyword evidence="3" id="KW-1185">Reference proteome</keyword>
<gene>
    <name evidence="2" type="ORF">FJ693_08535</name>
</gene>
<evidence type="ECO:0000256" key="1">
    <source>
        <dbReference type="SAM" id="MobiDB-lite"/>
    </source>
</evidence>
<feature type="region of interest" description="Disordered" evidence="1">
    <location>
        <begin position="52"/>
        <end position="73"/>
    </location>
</feature>
<dbReference type="EMBL" id="VJXR01000019">
    <property type="protein sequence ID" value="TRW45692.1"/>
    <property type="molecule type" value="Genomic_DNA"/>
</dbReference>
<feature type="compositionally biased region" description="Low complexity" evidence="1">
    <location>
        <begin position="53"/>
        <end position="64"/>
    </location>
</feature>
<protein>
    <submittedName>
        <fullName evidence="2">Uncharacterized protein</fullName>
    </submittedName>
</protein>
<name>A0A552WSC4_9MICO</name>